<protein>
    <submittedName>
        <fullName evidence="1">Uncharacterized protein</fullName>
    </submittedName>
</protein>
<comment type="caution">
    <text evidence="1">The sequence shown here is derived from an EMBL/GenBank/DDBJ whole genome shotgun (WGS) entry which is preliminary data.</text>
</comment>
<reference evidence="1" key="1">
    <citation type="submission" date="2019-08" db="EMBL/GenBank/DDBJ databases">
        <authorList>
            <person name="Kucharzyk K."/>
            <person name="Murdoch R.W."/>
            <person name="Higgins S."/>
            <person name="Loffler F."/>
        </authorList>
    </citation>
    <scope>NUCLEOTIDE SEQUENCE</scope>
</reference>
<name>A0A645FDC3_9ZZZZ</name>
<organism evidence="1">
    <name type="scientific">bioreactor metagenome</name>
    <dbReference type="NCBI Taxonomy" id="1076179"/>
    <lineage>
        <taxon>unclassified sequences</taxon>
        <taxon>metagenomes</taxon>
        <taxon>ecological metagenomes</taxon>
    </lineage>
</organism>
<accession>A0A645FDC3</accession>
<evidence type="ECO:0000313" key="1">
    <source>
        <dbReference type="EMBL" id="MPN12405.1"/>
    </source>
</evidence>
<gene>
    <name evidence="1" type="ORF">SDC9_159723</name>
</gene>
<proteinExistence type="predicted"/>
<dbReference type="AlphaFoldDB" id="A0A645FDC3"/>
<sequence>MVVSPVTWLVLTLKVRELSAVIGIEASEMALTAKLRESLGDEIMAEPSVTLAV</sequence>
<dbReference type="EMBL" id="VSSQ01058746">
    <property type="protein sequence ID" value="MPN12405.1"/>
    <property type="molecule type" value="Genomic_DNA"/>
</dbReference>